<evidence type="ECO:0000313" key="5">
    <source>
        <dbReference type="Proteomes" id="UP001595797"/>
    </source>
</evidence>
<keyword evidence="2" id="KW-1133">Transmembrane helix</keyword>
<dbReference type="PANTHER" id="PTHR34351:SF1">
    <property type="entry name" value="SLR1927 PROTEIN"/>
    <property type="match status" value="1"/>
</dbReference>
<evidence type="ECO:0000256" key="1">
    <source>
        <dbReference type="SAM" id="MobiDB-lite"/>
    </source>
</evidence>
<dbReference type="Pfam" id="PF01882">
    <property type="entry name" value="DUF58"/>
    <property type="match status" value="1"/>
</dbReference>
<feature type="domain" description="DUF58" evidence="3">
    <location>
        <begin position="218"/>
        <end position="261"/>
    </location>
</feature>
<dbReference type="InterPro" id="IPR002881">
    <property type="entry name" value="DUF58"/>
</dbReference>
<gene>
    <name evidence="4" type="ORF">ACFPCS_01430</name>
</gene>
<dbReference type="RefSeq" id="WP_277551530.1">
    <property type="nucleotide sequence ID" value="NZ_JARAMH010000009.1"/>
</dbReference>
<name>A0ABV9TFG8_9MICC</name>
<evidence type="ECO:0000256" key="2">
    <source>
        <dbReference type="SAM" id="Phobius"/>
    </source>
</evidence>
<keyword evidence="2" id="KW-0472">Membrane</keyword>
<feature type="compositionally biased region" description="Gly residues" evidence="1">
    <location>
        <begin position="428"/>
        <end position="438"/>
    </location>
</feature>
<feature type="compositionally biased region" description="Gly residues" evidence="1">
    <location>
        <begin position="365"/>
        <end position="387"/>
    </location>
</feature>
<feature type="region of interest" description="Disordered" evidence="1">
    <location>
        <begin position="331"/>
        <end position="449"/>
    </location>
</feature>
<sequence length="541" mass="56124">MSRRPETLRTEDGERAEQPVDSRARFTGRGWAFLGTGALCLLLATWLGRKDVLALALFLGGAPLFAALSLYVVKPRVLLKRGVDPALVTAGDSAVVRLRVRHRSRRAGSAAGAVAVLERVPEPLGGDRELSVQPGGEAAAYTVRPRRRGVYALGPATVRVADPFGLATELLDASERTSLHVAPDPVELPEIRADRLRESGTDPARTTQPQPGPDNVTVREYRHGDPVRRVHWAASARQGTLMVRQEDPRSTRRLSLLLDLDDTAWPGERQWAGVLPSTAEFEWAVSFTAAVLEHLTQRETAVHALDTRGRPLPRGGEDDDAAVRGRVTAIDDDAAEDARHGLARVRPLPVPDVTAGADSGRRGAGHCGGSRGIDGSSGSGMAGTDSGRGGEARPGDSRGIDGTVGGSGSADPVSAPGAEPGAEPGADPGAGTGAGPGDRAGAWPGAEDGLADRFDRDGLVHPVLLVSGDLDRAGAQRILHGTHRAGAGSAVLVAADADRVPGGAAALEAAGWSVVVVTAATVPEEAWAHLGTGSRTAGALR</sequence>
<feature type="region of interest" description="Disordered" evidence="1">
    <location>
        <begin position="198"/>
        <end position="219"/>
    </location>
</feature>
<dbReference type="EMBL" id="JBHSIW010000002">
    <property type="protein sequence ID" value="MFC4902226.1"/>
    <property type="molecule type" value="Genomic_DNA"/>
</dbReference>
<evidence type="ECO:0000313" key="4">
    <source>
        <dbReference type="EMBL" id="MFC4902226.1"/>
    </source>
</evidence>
<comment type="caution">
    <text evidence="4">The sequence shown here is derived from an EMBL/GenBank/DDBJ whole genome shotgun (WGS) entry which is preliminary data.</text>
</comment>
<dbReference type="PANTHER" id="PTHR34351">
    <property type="entry name" value="SLR1927 PROTEIN-RELATED"/>
    <property type="match status" value="1"/>
</dbReference>
<accession>A0ABV9TFG8</accession>
<dbReference type="Proteomes" id="UP001595797">
    <property type="component" value="Unassembled WGS sequence"/>
</dbReference>
<keyword evidence="2" id="KW-0812">Transmembrane</keyword>
<feature type="compositionally biased region" description="Basic and acidic residues" evidence="1">
    <location>
        <begin position="388"/>
        <end position="399"/>
    </location>
</feature>
<proteinExistence type="predicted"/>
<reference evidence="5" key="1">
    <citation type="journal article" date="2019" name="Int. J. Syst. Evol. Microbiol.">
        <title>The Global Catalogue of Microorganisms (GCM) 10K type strain sequencing project: providing services to taxonomists for standard genome sequencing and annotation.</title>
        <authorList>
            <consortium name="The Broad Institute Genomics Platform"/>
            <consortium name="The Broad Institute Genome Sequencing Center for Infectious Disease"/>
            <person name="Wu L."/>
            <person name="Ma J."/>
        </authorList>
    </citation>
    <scope>NUCLEOTIDE SEQUENCE [LARGE SCALE GENOMIC DNA]</scope>
    <source>
        <strain evidence="5">CGMCC 4.6946</strain>
    </source>
</reference>
<feature type="compositionally biased region" description="Low complexity" evidence="1">
    <location>
        <begin position="415"/>
        <end position="427"/>
    </location>
</feature>
<organism evidence="4 5">
    <name type="scientific">Kocuria oceani</name>
    <dbReference type="NCBI Taxonomy" id="988827"/>
    <lineage>
        <taxon>Bacteria</taxon>
        <taxon>Bacillati</taxon>
        <taxon>Actinomycetota</taxon>
        <taxon>Actinomycetes</taxon>
        <taxon>Micrococcales</taxon>
        <taxon>Micrococcaceae</taxon>
        <taxon>Kocuria</taxon>
    </lineage>
</organism>
<feature type="transmembrane region" description="Helical" evidence="2">
    <location>
        <begin position="30"/>
        <end position="47"/>
    </location>
</feature>
<keyword evidence="5" id="KW-1185">Reference proteome</keyword>
<evidence type="ECO:0000259" key="3">
    <source>
        <dbReference type="Pfam" id="PF01882"/>
    </source>
</evidence>
<feature type="transmembrane region" description="Helical" evidence="2">
    <location>
        <begin position="53"/>
        <end position="73"/>
    </location>
</feature>
<protein>
    <submittedName>
        <fullName evidence="4">DUF58 domain-containing protein</fullName>
    </submittedName>
</protein>